<name>A0ABV4DM46_9LACO</name>
<comment type="caution">
    <text evidence="1">The sequence shown here is derived from an EMBL/GenBank/DDBJ whole genome shotgun (WGS) entry which is preliminary data.</text>
</comment>
<dbReference type="RefSeq" id="WP_369940379.1">
    <property type="nucleotide sequence ID" value="NZ_JBCLUF010000003.1"/>
</dbReference>
<evidence type="ECO:0008006" key="3">
    <source>
        <dbReference type="Google" id="ProtNLM"/>
    </source>
</evidence>
<evidence type="ECO:0000313" key="1">
    <source>
        <dbReference type="EMBL" id="MEY8661550.1"/>
    </source>
</evidence>
<organism evidence="1 2">
    <name type="scientific">Ligilactobacillus faecis</name>
    <dbReference type="NCBI Taxonomy" id="762833"/>
    <lineage>
        <taxon>Bacteria</taxon>
        <taxon>Bacillati</taxon>
        <taxon>Bacillota</taxon>
        <taxon>Bacilli</taxon>
        <taxon>Lactobacillales</taxon>
        <taxon>Lactobacillaceae</taxon>
        <taxon>Ligilactobacillus</taxon>
    </lineage>
</organism>
<sequence>MAKVDAKKLRKKVNELRKLVDNNEADFGEIISVSGTEQHDELLEVVKILKEIANEILEKEEEYISKGILTAIPKSLTFSDLKELFGEKNVTDHLTKEDQLTE</sequence>
<gene>
    <name evidence="1" type="ORF">AALT52_01375</name>
</gene>
<evidence type="ECO:0000313" key="2">
    <source>
        <dbReference type="Proteomes" id="UP001565236"/>
    </source>
</evidence>
<dbReference type="Proteomes" id="UP001565236">
    <property type="component" value="Unassembled WGS sequence"/>
</dbReference>
<accession>A0ABV4DM46</accession>
<reference evidence="1 2" key="1">
    <citation type="submission" date="2024-03" db="EMBL/GenBank/DDBJ databases">
        <title>Mouse gut bacterial collection (mGBC) of GemPharmatech.</title>
        <authorList>
            <person name="He Y."/>
            <person name="Dong L."/>
            <person name="Wu D."/>
            <person name="Gao X."/>
            <person name="Lin Z."/>
        </authorList>
    </citation>
    <scope>NUCLEOTIDE SEQUENCE [LARGE SCALE GENOMIC DNA]</scope>
    <source>
        <strain evidence="1 2">15-30</strain>
    </source>
</reference>
<keyword evidence="2" id="KW-1185">Reference proteome</keyword>
<dbReference type="EMBL" id="JBCLUF010000003">
    <property type="protein sequence ID" value="MEY8661550.1"/>
    <property type="molecule type" value="Genomic_DNA"/>
</dbReference>
<protein>
    <recommendedName>
        <fullName evidence="3">Phage protein</fullName>
    </recommendedName>
</protein>
<proteinExistence type="predicted"/>